<dbReference type="SUPFAM" id="SSF52833">
    <property type="entry name" value="Thioredoxin-like"/>
    <property type="match status" value="1"/>
</dbReference>
<dbReference type="PANTHER" id="PTHR11571">
    <property type="entry name" value="GLUTATHIONE S-TRANSFERASE"/>
    <property type="match status" value="1"/>
</dbReference>
<accession>A0A6G1HW87</accession>
<dbReference type="GO" id="GO:0004364">
    <property type="term" value="F:glutathione transferase activity"/>
    <property type="evidence" value="ECO:0007669"/>
    <property type="project" value="TreeGrafter"/>
</dbReference>
<dbReference type="InterPro" id="IPR036249">
    <property type="entry name" value="Thioredoxin-like_sf"/>
</dbReference>
<keyword evidence="4" id="KW-1185">Reference proteome</keyword>
<dbReference type="SUPFAM" id="SSF47616">
    <property type="entry name" value="GST C-terminal domain-like"/>
    <property type="match status" value="1"/>
</dbReference>
<dbReference type="PANTHER" id="PTHR11571:SF263">
    <property type="entry name" value="GLUTATHIONE S-TRANSFERASE"/>
    <property type="match status" value="1"/>
</dbReference>
<reference evidence="3" key="1">
    <citation type="journal article" date="2020" name="Stud. Mycol.">
        <title>101 Dothideomycetes genomes: a test case for predicting lifestyles and emergence of pathogens.</title>
        <authorList>
            <person name="Haridas S."/>
            <person name="Albert R."/>
            <person name="Binder M."/>
            <person name="Bloem J."/>
            <person name="Labutti K."/>
            <person name="Salamov A."/>
            <person name="Andreopoulos B."/>
            <person name="Baker S."/>
            <person name="Barry K."/>
            <person name="Bills G."/>
            <person name="Bluhm B."/>
            <person name="Cannon C."/>
            <person name="Castanera R."/>
            <person name="Culley D."/>
            <person name="Daum C."/>
            <person name="Ezra D."/>
            <person name="Gonzalez J."/>
            <person name="Henrissat B."/>
            <person name="Kuo A."/>
            <person name="Liang C."/>
            <person name="Lipzen A."/>
            <person name="Lutzoni F."/>
            <person name="Magnuson J."/>
            <person name="Mondo S."/>
            <person name="Nolan M."/>
            <person name="Ohm R."/>
            <person name="Pangilinan J."/>
            <person name="Park H.-J."/>
            <person name="Ramirez L."/>
            <person name="Alfaro M."/>
            <person name="Sun H."/>
            <person name="Tritt A."/>
            <person name="Yoshinaga Y."/>
            <person name="Zwiers L.-H."/>
            <person name="Turgeon B."/>
            <person name="Goodwin S."/>
            <person name="Spatafora J."/>
            <person name="Crous P."/>
            <person name="Grigoriev I."/>
        </authorList>
    </citation>
    <scope>NUCLEOTIDE SEQUENCE</scope>
    <source>
        <strain evidence="3">CBS 262.69</strain>
    </source>
</reference>
<evidence type="ECO:0000313" key="3">
    <source>
        <dbReference type="EMBL" id="KAF2400272.1"/>
    </source>
</evidence>
<dbReference type="FunFam" id="1.20.1050.10:FF:000051">
    <property type="entry name" value="Glutathione S-transferase"/>
    <property type="match status" value="1"/>
</dbReference>
<organism evidence="3 4">
    <name type="scientific">Trichodelitschia bisporula</name>
    <dbReference type="NCBI Taxonomy" id="703511"/>
    <lineage>
        <taxon>Eukaryota</taxon>
        <taxon>Fungi</taxon>
        <taxon>Dikarya</taxon>
        <taxon>Ascomycota</taxon>
        <taxon>Pezizomycotina</taxon>
        <taxon>Dothideomycetes</taxon>
        <taxon>Dothideomycetes incertae sedis</taxon>
        <taxon>Phaeotrichales</taxon>
        <taxon>Phaeotrichaceae</taxon>
        <taxon>Trichodelitschia</taxon>
    </lineage>
</organism>
<dbReference type="InterPro" id="IPR010987">
    <property type="entry name" value="Glutathione-S-Trfase_C-like"/>
</dbReference>
<keyword evidence="3" id="KW-0808">Transferase</keyword>
<evidence type="ECO:0000259" key="1">
    <source>
        <dbReference type="PROSITE" id="PS50404"/>
    </source>
</evidence>
<feature type="domain" description="GST N-terminal" evidence="1">
    <location>
        <begin position="14"/>
        <end position="121"/>
    </location>
</feature>
<sequence length="279" mass="31157">MSAEQPSKRTRTSPTYTLIYHPGLPGRGEFTRLALEASGTPYTDLGGEATWGSGDKKTKEALTGQVYATVAPDSLGEGNSPPVYALPALRVENAGTGGGPLVISQTGNMLAYLGAKIGLAGEEDGPDKWHVSELALTALDWTNEAHDTHHPVNMMAYYEDQLEESKKRSKDFREARCPKFLGYFERVLKGNKEKRDGEGKYLVGGKLTYADTTLWQVIDGLLYAFPKELEARKKDYPLIFETFYPTIKEEKGIKEYLASERRIKYSNGIFRKYPELDRQ</sequence>
<dbReference type="InterPro" id="IPR004045">
    <property type="entry name" value="Glutathione_S-Trfase_N"/>
</dbReference>
<dbReference type="EMBL" id="ML996695">
    <property type="protein sequence ID" value="KAF2400272.1"/>
    <property type="molecule type" value="Genomic_DNA"/>
</dbReference>
<dbReference type="InterPro" id="IPR050213">
    <property type="entry name" value="GST_superfamily"/>
</dbReference>
<dbReference type="GO" id="GO:0006749">
    <property type="term" value="P:glutathione metabolic process"/>
    <property type="evidence" value="ECO:0007669"/>
    <property type="project" value="TreeGrafter"/>
</dbReference>
<dbReference type="Gene3D" id="1.20.1050.10">
    <property type="match status" value="1"/>
</dbReference>
<feature type="domain" description="GST C-terminal" evidence="2">
    <location>
        <begin position="131"/>
        <end position="276"/>
    </location>
</feature>
<gene>
    <name evidence="3" type="ORF">EJ06DRAFT_530261</name>
</gene>
<dbReference type="PROSITE" id="PS50404">
    <property type="entry name" value="GST_NTER"/>
    <property type="match status" value="1"/>
</dbReference>
<proteinExistence type="predicted"/>
<dbReference type="CDD" id="cd03192">
    <property type="entry name" value="GST_C_Sigma_like"/>
    <property type="match status" value="1"/>
</dbReference>
<dbReference type="InterPro" id="IPR036282">
    <property type="entry name" value="Glutathione-S-Trfase_C_sf"/>
</dbReference>
<name>A0A6G1HW87_9PEZI</name>
<evidence type="ECO:0000313" key="4">
    <source>
        <dbReference type="Proteomes" id="UP000799640"/>
    </source>
</evidence>
<dbReference type="OrthoDB" id="414243at2759"/>
<dbReference type="PROSITE" id="PS50405">
    <property type="entry name" value="GST_CTER"/>
    <property type="match status" value="1"/>
</dbReference>
<dbReference type="AlphaFoldDB" id="A0A6G1HW87"/>
<dbReference type="InterPro" id="IPR004046">
    <property type="entry name" value="GST_C"/>
</dbReference>
<dbReference type="Gene3D" id="3.40.30.10">
    <property type="entry name" value="Glutaredoxin"/>
    <property type="match status" value="1"/>
</dbReference>
<evidence type="ECO:0000259" key="2">
    <source>
        <dbReference type="PROSITE" id="PS50405"/>
    </source>
</evidence>
<protein>
    <submittedName>
        <fullName evidence="3">Glutathione S-transferase</fullName>
    </submittedName>
</protein>
<dbReference type="Proteomes" id="UP000799640">
    <property type="component" value="Unassembled WGS sequence"/>
</dbReference>
<dbReference type="Pfam" id="PF14497">
    <property type="entry name" value="GST_C_3"/>
    <property type="match status" value="1"/>
</dbReference>